<reference evidence="1" key="1">
    <citation type="submission" date="2018-02" db="EMBL/GenBank/DDBJ databases">
        <title>Rhizophora mucronata_Transcriptome.</title>
        <authorList>
            <person name="Meera S.P."/>
            <person name="Sreeshan A."/>
            <person name="Augustine A."/>
        </authorList>
    </citation>
    <scope>NUCLEOTIDE SEQUENCE</scope>
    <source>
        <tissue evidence="1">Leaf</tissue>
    </source>
</reference>
<organism evidence="1">
    <name type="scientific">Rhizophora mucronata</name>
    <name type="common">Asiatic mangrove</name>
    <dbReference type="NCBI Taxonomy" id="61149"/>
    <lineage>
        <taxon>Eukaryota</taxon>
        <taxon>Viridiplantae</taxon>
        <taxon>Streptophyta</taxon>
        <taxon>Embryophyta</taxon>
        <taxon>Tracheophyta</taxon>
        <taxon>Spermatophyta</taxon>
        <taxon>Magnoliopsida</taxon>
        <taxon>eudicotyledons</taxon>
        <taxon>Gunneridae</taxon>
        <taxon>Pentapetalae</taxon>
        <taxon>rosids</taxon>
        <taxon>fabids</taxon>
        <taxon>Malpighiales</taxon>
        <taxon>Rhizophoraceae</taxon>
        <taxon>Rhizophora</taxon>
    </lineage>
</organism>
<evidence type="ECO:0000313" key="1">
    <source>
        <dbReference type="EMBL" id="MBX64850.1"/>
    </source>
</evidence>
<accession>A0A2P2QCW3</accession>
<protein>
    <submittedName>
        <fullName evidence="1">Uncharacterized protein</fullName>
    </submittedName>
</protein>
<dbReference type="AlphaFoldDB" id="A0A2P2QCW3"/>
<sequence>MLLHVAANSQWGSFHLFQIH</sequence>
<name>A0A2P2QCW3_RHIMU</name>
<dbReference type="EMBL" id="GGEC01084366">
    <property type="protein sequence ID" value="MBX64850.1"/>
    <property type="molecule type" value="Transcribed_RNA"/>
</dbReference>
<proteinExistence type="predicted"/>